<accession>A0A1I4HDY3</accession>
<dbReference type="EMBL" id="FOSP01000080">
    <property type="protein sequence ID" value="SFL40435.1"/>
    <property type="molecule type" value="Genomic_DNA"/>
</dbReference>
<dbReference type="RefSeq" id="WP_090703781.1">
    <property type="nucleotide sequence ID" value="NZ_FOSP01000080.1"/>
</dbReference>
<organism evidence="2 3">
    <name type="scientific">Nitrosomonas aestuarii</name>
    <dbReference type="NCBI Taxonomy" id="52441"/>
    <lineage>
        <taxon>Bacteria</taxon>
        <taxon>Pseudomonadati</taxon>
        <taxon>Pseudomonadota</taxon>
        <taxon>Betaproteobacteria</taxon>
        <taxon>Nitrosomonadales</taxon>
        <taxon>Nitrosomonadaceae</taxon>
        <taxon>Nitrosomonas</taxon>
    </lineage>
</organism>
<proteinExistence type="predicted"/>
<keyword evidence="1" id="KW-1133">Transmembrane helix</keyword>
<protein>
    <submittedName>
        <fullName evidence="2">Uncharacterized protein</fullName>
    </submittedName>
</protein>
<keyword evidence="1" id="KW-0812">Transmembrane</keyword>
<dbReference type="Proteomes" id="UP000199533">
    <property type="component" value="Unassembled WGS sequence"/>
</dbReference>
<keyword evidence="1" id="KW-0472">Membrane</keyword>
<keyword evidence="3" id="KW-1185">Reference proteome</keyword>
<name>A0A1I4HDY3_9PROT</name>
<evidence type="ECO:0000256" key="1">
    <source>
        <dbReference type="SAM" id="Phobius"/>
    </source>
</evidence>
<reference evidence="3" key="1">
    <citation type="submission" date="2016-10" db="EMBL/GenBank/DDBJ databases">
        <authorList>
            <person name="Varghese N."/>
            <person name="Submissions S."/>
        </authorList>
    </citation>
    <scope>NUCLEOTIDE SEQUENCE [LARGE SCALE GENOMIC DNA]</scope>
    <source>
        <strain evidence="3">Nm69</strain>
    </source>
</reference>
<dbReference type="OrthoDB" id="5459977at2"/>
<sequence>MIDKTAQNDAIAINEIQLILAEKRTTLSVMRTGIAVLALPLSVMSVLVATSKLYDIFHVLHFLIPLGILSVSLIVLSFYLIIRSLARLKHYEKLIHKIKLKHNLIAEFID</sequence>
<gene>
    <name evidence="2" type="ORF">SAMN05216302_10803</name>
</gene>
<evidence type="ECO:0000313" key="2">
    <source>
        <dbReference type="EMBL" id="SFL40435.1"/>
    </source>
</evidence>
<feature type="transmembrane region" description="Helical" evidence="1">
    <location>
        <begin position="60"/>
        <end position="82"/>
    </location>
</feature>
<evidence type="ECO:0000313" key="3">
    <source>
        <dbReference type="Proteomes" id="UP000199533"/>
    </source>
</evidence>
<dbReference type="AlphaFoldDB" id="A0A1I4HDY3"/>
<feature type="transmembrane region" description="Helical" evidence="1">
    <location>
        <begin position="33"/>
        <end position="54"/>
    </location>
</feature>